<sequence>MVADLLNGIPNASCSPTASRVAAVAYGAPDRADRDRLFALVKRYSPNCATYADTAGVREMPVLWLGPKTP</sequence>
<gene>
    <name evidence="1" type="ORF">AWC17_20745</name>
</gene>
<comment type="caution">
    <text evidence="1">The sequence shown here is derived from an EMBL/GenBank/DDBJ whole genome shotgun (WGS) entry which is preliminary data.</text>
</comment>
<keyword evidence="2" id="KW-1185">Reference proteome</keyword>
<dbReference type="EMBL" id="LQPH01000185">
    <property type="protein sequence ID" value="ORW14097.1"/>
    <property type="molecule type" value="Genomic_DNA"/>
</dbReference>
<evidence type="ECO:0000313" key="2">
    <source>
        <dbReference type="Proteomes" id="UP000193781"/>
    </source>
</evidence>
<proteinExistence type="predicted"/>
<accession>A0A1X1YSL3</accession>
<organism evidence="1 2">
    <name type="scientific">Mycobacterium nebraskense</name>
    <dbReference type="NCBI Taxonomy" id="244292"/>
    <lineage>
        <taxon>Bacteria</taxon>
        <taxon>Bacillati</taxon>
        <taxon>Actinomycetota</taxon>
        <taxon>Actinomycetes</taxon>
        <taxon>Mycobacteriales</taxon>
        <taxon>Mycobacteriaceae</taxon>
        <taxon>Mycobacterium</taxon>
    </lineage>
</organism>
<dbReference type="Proteomes" id="UP000193781">
    <property type="component" value="Unassembled WGS sequence"/>
</dbReference>
<name>A0A1X1YSL3_9MYCO</name>
<evidence type="ECO:0000313" key="1">
    <source>
        <dbReference type="EMBL" id="ORW14097.1"/>
    </source>
</evidence>
<reference evidence="1 2" key="1">
    <citation type="submission" date="2016-01" db="EMBL/GenBank/DDBJ databases">
        <title>The new phylogeny of the genus Mycobacterium.</title>
        <authorList>
            <person name="Tarcisio F."/>
            <person name="Conor M."/>
            <person name="Antonella G."/>
            <person name="Elisabetta G."/>
            <person name="Giulia F.S."/>
            <person name="Sara T."/>
            <person name="Anna F."/>
            <person name="Clotilde B."/>
            <person name="Roberto B."/>
            <person name="Veronica D.S."/>
            <person name="Fabio R."/>
            <person name="Monica P."/>
            <person name="Olivier J."/>
            <person name="Enrico T."/>
            <person name="Nicola S."/>
        </authorList>
    </citation>
    <scope>NUCLEOTIDE SEQUENCE [LARGE SCALE GENOMIC DNA]</scope>
    <source>
        <strain evidence="1 2">DSM 44803</strain>
    </source>
</reference>
<protein>
    <submittedName>
        <fullName evidence="1">Uncharacterized protein</fullName>
    </submittedName>
</protein>
<dbReference type="AlphaFoldDB" id="A0A1X1YSL3"/>